<comment type="similarity">
    <text evidence="3 13">Belongs to the cytochrome P450 family.</text>
</comment>
<dbReference type="GO" id="GO:0016712">
    <property type="term" value="F:oxidoreductase activity, acting on paired donors, with incorporation or reduction of molecular oxygen, reduced flavin or flavoprotein as one donor, and incorporation of one atom of oxygen"/>
    <property type="evidence" value="ECO:0007669"/>
    <property type="project" value="UniProtKB-ARBA"/>
</dbReference>
<evidence type="ECO:0000256" key="11">
    <source>
        <dbReference type="ARBA" id="ARBA00023136"/>
    </source>
</evidence>
<dbReference type="PANTHER" id="PTHR24286">
    <property type="entry name" value="CYTOCHROME P450 26"/>
    <property type="match status" value="1"/>
</dbReference>
<keyword evidence="11" id="KW-0472">Membrane</keyword>
<evidence type="ECO:0000256" key="10">
    <source>
        <dbReference type="ARBA" id="ARBA00023033"/>
    </source>
</evidence>
<keyword evidence="9 12" id="KW-0408">Iron</keyword>
<comment type="subcellular location">
    <subcellularLocation>
        <location evidence="2">Membrane</location>
        <topology evidence="2">Single-pass membrane protein</topology>
    </subcellularLocation>
</comment>
<keyword evidence="8 13" id="KW-0560">Oxidoreductase</keyword>
<organism evidence="14">
    <name type="scientific">Gentiana crassa subsp. rigescens</name>
    <dbReference type="NCBI Taxonomy" id="3097545"/>
    <lineage>
        <taxon>Eukaryota</taxon>
        <taxon>Viridiplantae</taxon>
        <taxon>Streptophyta</taxon>
        <taxon>Embryophyta</taxon>
        <taxon>Tracheophyta</taxon>
        <taxon>Spermatophyta</taxon>
        <taxon>Magnoliopsida</taxon>
        <taxon>eudicotyledons</taxon>
        <taxon>Gunneridae</taxon>
        <taxon>Pentapetalae</taxon>
        <taxon>asterids</taxon>
        <taxon>lamiids</taxon>
        <taxon>Gentianales</taxon>
        <taxon>Gentianaceae</taxon>
        <taxon>Gentianeae</taxon>
        <taxon>Gentianinae</taxon>
        <taxon>Gentiana</taxon>
        <taxon>Gentiana crassa</taxon>
    </lineage>
</organism>
<dbReference type="Gene3D" id="1.10.630.10">
    <property type="entry name" value="Cytochrome P450"/>
    <property type="match status" value="1"/>
</dbReference>
<dbReference type="FunFam" id="1.10.630.10:FF:000022">
    <property type="entry name" value="Taxadiene 5-alpha hydroxylase"/>
    <property type="match status" value="1"/>
</dbReference>
<keyword evidence="5" id="KW-0812">Transmembrane</keyword>
<evidence type="ECO:0000313" key="14">
    <source>
        <dbReference type="EMBL" id="AIF74909.1"/>
    </source>
</evidence>
<keyword evidence="10 13" id="KW-0503">Monooxygenase</keyword>
<dbReference type="InterPro" id="IPR017972">
    <property type="entry name" value="Cyt_P450_CS"/>
</dbReference>
<dbReference type="PROSITE" id="PS00086">
    <property type="entry name" value="CYTOCHROME_P450"/>
    <property type="match status" value="1"/>
</dbReference>
<dbReference type="GO" id="GO:0016020">
    <property type="term" value="C:membrane"/>
    <property type="evidence" value="ECO:0007669"/>
    <property type="project" value="UniProtKB-SubCell"/>
</dbReference>
<dbReference type="SUPFAM" id="SSF48264">
    <property type="entry name" value="Cytochrome P450"/>
    <property type="match status" value="1"/>
</dbReference>
<keyword evidence="7" id="KW-1133">Transmembrane helix</keyword>
<dbReference type="PANTHER" id="PTHR24286:SF384">
    <property type="entry name" value="P450, PUTATIVE (EUROFUNG)-RELATED"/>
    <property type="match status" value="1"/>
</dbReference>
<dbReference type="EMBL" id="KJ829651">
    <property type="protein sequence ID" value="AIF74909.1"/>
    <property type="molecule type" value="mRNA"/>
</dbReference>
<sequence length="480" mass="54647">MDLLLLCMLIILPILSYIALKFLFHNSKTSKHNNANLPPGSTGWPLIGETMKLGMFGRLGIPESFYKERMKKYSPQVFKTSLIGEKTVVFCGAAGNKFLYSNENKLVSMFFPVNLSKVLPHLGEVNNVSEVTYKARNLLVNFLKHEYLQDCVKIVDELARKHLDSKWDSQKEVKALPLAKEFAFEVACKLFLSIDDPSIIQGIAKPFHVLTAGIYSIPVNLPGTAFNKAIKAASLIREKLLRIIKERKEHMMAEKSPWSHDLLWDLILVADDDGKLLSELEIADDTLAFLLASQDAISTTITLIVKSLAEFHQVYQEVLKEQNSIVQEKESSELNWKDVQKMKYLWNVASEVMRLMPPSQGGFREALVDFSYSGFFNPKGWKLYWTPHTTHKDPQYFPEPEKFDPSRYDGAGPVPYSYVTFGGGPRMCPAKDFARIIILVFVHNLVRRFHWEKLLPNEKILVQPIPIMASGLPVRLHPHI</sequence>
<evidence type="ECO:0000256" key="4">
    <source>
        <dbReference type="ARBA" id="ARBA00022617"/>
    </source>
</evidence>
<accession>A0A1L1WES7</accession>
<dbReference type="GO" id="GO:0020037">
    <property type="term" value="F:heme binding"/>
    <property type="evidence" value="ECO:0007669"/>
    <property type="project" value="InterPro"/>
</dbReference>
<dbReference type="InterPro" id="IPR036396">
    <property type="entry name" value="Cyt_P450_sf"/>
</dbReference>
<dbReference type="InterPro" id="IPR002403">
    <property type="entry name" value="Cyt_P450_E_grp-IV"/>
</dbReference>
<evidence type="ECO:0000256" key="12">
    <source>
        <dbReference type="PIRSR" id="PIRSR602403-1"/>
    </source>
</evidence>
<evidence type="ECO:0000256" key="9">
    <source>
        <dbReference type="ARBA" id="ARBA00023004"/>
    </source>
</evidence>
<evidence type="ECO:0000256" key="1">
    <source>
        <dbReference type="ARBA" id="ARBA00001971"/>
    </source>
</evidence>
<protein>
    <submittedName>
        <fullName evidence="14">CYP450</fullName>
    </submittedName>
</protein>
<dbReference type="AlphaFoldDB" id="A0A1L1WES7"/>
<evidence type="ECO:0000256" key="6">
    <source>
        <dbReference type="ARBA" id="ARBA00022723"/>
    </source>
</evidence>
<evidence type="ECO:0000256" key="7">
    <source>
        <dbReference type="ARBA" id="ARBA00022989"/>
    </source>
</evidence>
<keyword evidence="6 12" id="KW-0479">Metal-binding</keyword>
<dbReference type="CDD" id="cd11043">
    <property type="entry name" value="CYP90-like"/>
    <property type="match status" value="1"/>
</dbReference>
<evidence type="ECO:0000256" key="5">
    <source>
        <dbReference type="ARBA" id="ARBA00022692"/>
    </source>
</evidence>
<dbReference type="PRINTS" id="PR00465">
    <property type="entry name" value="EP450IV"/>
</dbReference>
<dbReference type="GO" id="GO:0016125">
    <property type="term" value="P:sterol metabolic process"/>
    <property type="evidence" value="ECO:0007669"/>
    <property type="project" value="TreeGrafter"/>
</dbReference>
<evidence type="ECO:0000256" key="2">
    <source>
        <dbReference type="ARBA" id="ARBA00004167"/>
    </source>
</evidence>
<dbReference type="InterPro" id="IPR001128">
    <property type="entry name" value="Cyt_P450"/>
</dbReference>
<reference evidence="14" key="1">
    <citation type="submission" date="2014-05" db="EMBL/GenBank/DDBJ databases">
        <title>Cloning, Prokaryotic Expression and Functional Analysis of GrCYP450-16 Gene in Gentiana rigescens.</title>
        <authorList>
            <person name="Zhang X."/>
            <person name="Li C."/>
            <person name="Wang Y."/>
            <person name="Li T."/>
        </authorList>
    </citation>
    <scope>NUCLEOTIDE SEQUENCE</scope>
    <source>
        <strain evidence="14">16</strain>
    </source>
</reference>
<comment type="cofactor">
    <cofactor evidence="1 12">
        <name>heme</name>
        <dbReference type="ChEBI" id="CHEBI:30413"/>
    </cofactor>
</comment>
<name>A0A1L1WES7_9GENT</name>
<proteinExistence type="evidence at transcript level"/>
<evidence type="ECO:0000256" key="3">
    <source>
        <dbReference type="ARBA" id="ARBA00010617"/>
    </source>
</evidence>
<evidence type="ECO:0000256" key="13">
    <source>
        <dbReference type="RuleBase" id="RU000461"/>
    </source>
</evidence>
<keyword evidence="4 12" id="KW-0349">Heme</keyword>
<dbReference type="SMR" id="A0A1L1WES7"/>
<feature type="binding site" description="axial binding residue" evidence="12">
    <location>
        <position position="428"/>
    </location>
    <ligand>
        <name>heme</name>
        <dbReference type="ChEBI" id="CHEBI:30413"/>
    </ligand>
    <ligandPart>
        <name>Fe</name>
        <dbReference type="ChEBI" id="CHEBI:18248"/>
    </ligandPart>
</feature>
<dbReference type="Pfam" id="PF00067">
    <property type="entry name" value="p450"/>
    <property type="match status" value="1"/>
</dbReference>
<dbReference type="GO" id="GO:0005506">
    <property type="term" value="F:iron ion binding"/>
    <property type="evidence" value="ECO:0007669"/>
    <property type="project" value="InterPro"/>
</dbReference>
<evidence type="ECO:0000256" key="8">
    <source>
        <dbReference type="ARBA" id="ARBA00023002"/>
    </source>
</evidence>